<dbReference type="EMBL" id="JACEEZ010001875">
    <property type="protein sequence ID" value="KAG0728766.1"/>
    <property type="molecule type" value="Genomic_DNA"/>
</dbReference>
<dbReference type="InterPro" id="IPR029000">
    <property type="entry name" value="Cyclophilin-like_dom_sf"/>
</dbReference>
<name>A0A8J4YUX6_CHIOP</name>
<evidence type="ECO:0000313" key="3">
    <source>
        <dbReference type="EMBL" id="KAG0728766.1"/>
    </source>
</evidence>
<proteinExistence type="predicted"/>
<dbReference type="Proteomes" id="UP000770661">
    <property type="component" value="Unassembled WGS sequence"/>
</dbReference>
<dbReference type="InterPro" id="IPR018289">
    <property type="entry name" value="MULE_transposase_dom"/>
</dbReference>
<keyword evidence="3" id="KW-0413">Isomerase</keyword>
<accession>A0A8J4YUX6</accession>
<dbReference type="GO" id="GO:0003755">
    <property type="term" value="F:peptidyl-prolyl cis-trans isomerase activity"/>
    <property type="evidence" value="ECO:0007669"/>
    <property type="project" value="InterPro"/>
</dbReference>
<evidence type="ECO:0000313" key="4">
    <source>
        <dbReference type="Proteomes" id="UP000770661"/>
    </source>
</evidence>
<sequence>MVEAPTSYHVVEGVSRKGVDLLTDSLGFQYVKKRVTSVSTSWISSVRTNKNRGFASVSQQGNTFTRGPKEHNHEGNPGAQLRAQAISLVKAAAREDIYKSTGKIVTDTLLTLATDEVQLPKVSNLQRTANRAHQQLRPKHPTDLEFEIATAHILSDFLQRDIHHEGHRHFIFASPLQLSFLSKSKIWFIDGTFKVVREPFVQLVSIHSYIKSGDCTKQVPLLFVVMSQQKTTDYTAILGAIMELLPSNIMVEEIVVDFEQALWSALHKSLPDVPVFGCWFHWAQAVYNRVKKYGLRSAYVHQLPVRNYIRDLMALPHLPASHINNAFNQLKDRCPQAQTAQAQKLHKLLENTWITSASRPPSTWSTYKRVVRTNNEVEGWHHRLNHNSPTKRMNLYLLINTLYDETKLLPLQVDEVVAAKPPCRVFLMLKWKDNDAPRRVLIHLSTDTPRARQFLLLCTGQRGPCYNGTKLFGVWLKRQPGEWVMGGDYEGNDGRGGAALLPDLDNVVYGESCMAGGVWGGLWCGVPAQGAQFCITTKDWPGRSVPCVFGKVVGGLEVVEEAARHHPITEVTVVDCGVVVD</sequence>
<dbReference type="SUPFAM" id="SSF50891">
    <property type="entry name" value="Cyclophilin-like"/>
    <property type="match status" value="1"/>
</dbReference>
<organism evidence="3 4">
    <name type="scientific">Chionoecetes opilio</name>
    <name type="common">Atlantic snow crab</name>
    <name type="synonym">Cancer opilio</name>
    <dbReference type="NCBI Taxonomy" id="41210"/>
    <lineage>
        <taxon>Eukaryota</taxon>
        <taxon>Metazoa</taxon>
        <taxon>Ecdysozoa</taxon>
        <taxon>Arthropoda</taxon>
        <taxon>Crustacea</taxon>
        <taxon>Multicrustacea</taxon>
        <taxon>Malacostraca</taxon>
        <taxon>Eumalacostraca</taxon>
        <taxon>Eucarida</taxon>
        <taxon>Decapoda</taxon>
        <taxon>Pleocyemata</taxon>
        <taxon>Brachyura</taxon>
        <taxon>Eubrachyura</taxon>
        <taxon>Majoidea</taxon>
        <taxon>Majidae</taxon>
        <taxon>Chionoecetes</taxon>
    </lineage>
</organism>
<dbReference type="Pfam" id="PF10551">
    <property type="entry name" value="MULE"/>
    <property type="match status" value="1"/>
</dbReference>
<dbReference type="PANTHER" id="PTHR20956:SF12">
    <property type="entry name" value="FLYWCH-TYPE DOMAIN-CONTAINING PROTEIN"/>
    <property type="match status" value="1"/>
</dbReference>
<dbReference type="AlphaFoldDB" id="A0A8J4YUX6"/>
<evidence type="ECO:0000256" key="1">
    <source>
        <dbReference type="SAM" id="MobiDB-lite"/>
    </source>
</evidence>
<feature type="domain" description="PPIase cyclophilin-type" evidence="2">
    <location>
        <begin position="451"/>
        <end position="578"/>
    </location>
</feature>
<feature type="region of interest" description="Disordered" evidence="1">
    <location>
        <begin position="58"/>
        <end position="77"/>
    </location>
</feature>
<reference evidence="3" key="1">
    <citation type="submission" date="2020-07" db="EMBL/GenBank/DDBJ databases">
        <title>The High-quality genome of the commercially important snow crab, Chionoecetes opilio.</title>
        <authorList>
            <person name="Jeong J.-H."/>
            <person name="Ryu S."/>
        </authorList>
    </citation>
    <scope>NUCLEOTIDE SEQUENCE</scope>
    <source>
        <strain evidence="3">MADBK_172401_WGS</strain>
        <tissue evidence="3">Digestive gland</tissue>
    </source>
</reference>
<dbReference type="OrthoDB" id="6380094at2759"/>
<protein>
    <submittedName>
        <fullName evidence="3">Peptidyl-prolyl cis-trans isomerase B</fullName>
    </submittedName>
</protein>
<dbReference type="PROSITE" id="PS50072">
    <property type="entry name" value="CSA_PPIASE_2"/>
    <property type="match status" value="1"/>
</dbReference>
<evidence type="ECO:0000259" key="2">
    <source>
        <dbReference type="PROSITE" id="PS50072"/>
    </source>
</evidence>
<gene>
    <name evidence="3" type="primary">PPIB_0</name>
    <name evidence="3" type="ORF">GWK47_031833</name>
</gene>
<keyword evidence="4" id="KW-1185">Reference proteome</keyword>
<dbReference type="InterPro" id="IPR002130">
    <property type="entry name" value="Cyclophilin-type_PPIase_dom"/>
</dbReference>
<dbReference type="Gene3D" id="2.40.100.10">
    <property type="entry name" value="Cyclophilin-like"/>
    <property type="match status" value="1"/>
</dbReference>
<dbReference type="PANTHER" id="PTHR20956">
    <property type="entry name" value="HEH2P"/>
    <property type="match status" value="1"/>
</dbReference>
<comment type="caution">
    <text evidence="3">The sequence shown here is derived from an EMBL/GenBank/DDBJ whole genome shotgun (WGS) entry which is preliminary data.</text>
</comment>